<evidence type="ECO:0000313" key="2">
    <source>
        <dbReference type="EMBL" id="KAF9539036.1"/>
    </source>
</evidence>
<dbReference type="AlphaFoldDB" id="A0A9P6JZJ4"/>
<comment type="caution">
    <text evidence="2">The sequence shown here is derived from an EMBL/GenBank/DDBJ whole genome shotgun (WGS) entry which is preliminary data.</text>
</comment>
<feature type="region of interest" description="Disordered" evidence="1">
    <location>
        <begin position="76"/>
        <end position="97"/>
    </location>
</feature>
<reference evidence="2" key="1">
    <citation type="journal article" date="2020" name="Fungal Divers.">
        <title>Resolving the Mortierellaceae phylogeny through synthesis of multi-gene phylogenetics and phylogenomics.</title>
        <authorList>
            <person name="Vandepol N."/>
            <person name="Liber J."/>
            <person name="Desiro A."/>
            <person name="Na H."/>
            <person name="Kennedy M."/>
            <person name="Barry K."/>
            <person name="Grigoriev I.V."/>
            <person name="Miller A.N."/>
            <person name="O'Donnell K."/>
            <person name="Stajich J.E."/>
            <person name="Bonito G."/>
        </authorList>
    </citation>
    <scope>NUCLEOTIDE SEQUENCE</scope>
    <source>
        <strain evidence="2">KOD1015</strain>
    </source>
</reference>
<evidence type="ECO:0000313" key="3">
    <source>
        <dbReference type="Proteomes" id="UP000780801"/>
    </source>
</evidence>
<gene>
    <name evidence="2" type="ORF">BGW38_009964</name>
</gene>
<accession>A0A9P6JZJ4</accession>
<name>A0A9P6JZJ4_9FUNG</name>
<dbReference type="EMBL" id="JAABOA010007660">
    <property type="protein sequence ID" value="KAF9539036.1"/>
    <property type="molecule type" value="Genomic_DNA"/>
</dbReference>
<keyword evidence="3" id="KW-1185">Reference proteome</keyword>
<dbReference type="Proteomes" id="UP000780801">
    <property type="component" value="Unassembled WGS sequence"/>
</dbReference>
<proteinExistence type="predicted"/>
<evidence type="ECO:0000256" key="1">
    <source>
        <dbReference type="SAM" id="MobiDB-lite"/>
    </source>
</evidence>
<dbReference type="OrthoDB" id="415358at2759"/>
<feature type="non-terminal residue" evidence="2">
    <location>
        <position position="1"/>
    </location>
</feature>
<sequence>ISLSNMTSQARIETLKDIIERPTRSIQYPRKQDGKPVYTSELFGENVFDLKKIANALPKPAYALFLKQMRGRQALDKATADASKKKGYSKLDSLADR</sequence>
<organism evidence="2 3">
    <name type="scientific">Lunasporangiospora selenospora</name>
    <dbReference type="NCBI Taxonomy" id="979761"/>
    <lineage>
        <taxon>Eukaryota</taxon>
        <taxon>Fungi</taxon>
        <taxon>Fungi incertae sedis</taxon>
        <taxon>Mucoromycota</taxon>
        <taxon>Mortierellomycotina</taxon>
        <taxon>Mortierellomycetes</taxon>
        <taxon>Mortierellales</taxon>
        <taxon>Mortierellaceae</taxon>
        <taxon>Lunasporangiospora</taxon>
    </lineage>
</organism>
<protein>
    <submittedName>
        <fullName evidence="2">Uncharacterized protein</fullName>
    </submittedName>
</protein>